<evidence type="ECO:0000256" key="3">
    <source>
        <dbReference type="ARBA" id="ARBA00022448"/>
    </source>
</evidence>
<evidence type="ECO:0000313" key="9">
    <source>
        <dbReference type="EMBL" id="KYF39086.1"/>
    </source>
</evidence>
<evidence type="ECO:0000256" key="1">
    <source>
        <dbReference type="ARBA" id="ARBA00004601"/>
    </source>
</evidence>
<feature type="region of interest" description="Disordered" evidence="8">
    <location>
        <begin position="449"/>
        <end position="468"/>
    </location>
</feature>
<dbReference type="GO" id="GO:0015031">
    <property type="term" value="P:protein transport"/>
    <property type="evidence" value="ECO:0007669"/>
    <property type="project" value="UniProtKB-KW"/>
</dbReference>
<keyword evidence="5" id="KW-0333">Golgi apparatus</keyword>
<dbReference type="GO" id="GO:0006896">
    <property type="term" value="P:Golgi to vacuole transport"/>
    <property type="evidence" value="ECO:0007669"/>
    <property type="project" value="TreeGrafter"/>
</dbReference>
<comment type="subcellular location">
    <subcellularLocation>
        <location evidence="1">Golgi apparatus</location>
        <location evidence="1">trans-Golgi network</location>
    </subcellularLocation>
</comment>
<dbReference type="VEuPathDB" id="ToxoDB:TGARI_295330A"/>
<reference evidence="9 10" key="1">
    <citation type="journal article" date="2016" name="Nat. Commun.">
        <title>Local admixture of amplified and diversified secreted pathogenesis determinants shapes mosaic Toxoplasma gondii genomes.</title>
        <authorList>
            <person name="Lorenzi H."/>
            <person name="Khan A."/>
            <person name="Behnke M.S."/>
            <person name="Namasivayam S."/>
            <person name="Swapna L.S."/>
            <person name="Hadjithomas M."/>
            <person name="Karamycheva S."/>
            <person name="Pinney D."/>
            <person name="Brunk B.P."/>
            <person name="Ajioka J.W."/>
            <person name="Ajzenberg D."/>
            <person name="Boothroyd J.C."/>
            <person name="Boyle J.P."/>
            <person name="Darde M.L."/>
            <person name="Diaz-Miranda M.A."/>
            <person name="Dubey J.P."/>
            <person name="Fritz H.M."/>
            <person name="Gennari S.M."/>
            <person name="Gregory B.D."/>
            <person name="Kim K."/>
            <person name="Saeij J.P."/>
            <person name="Su C."/>
            <person name="White M.W."/>
            <person name="Zhu X.Q."/>
            <person name="Howe D.K."/>
            <person name="Rosenthal B.M."/>
            <person name="Grigg M.E."/>
            <person name="Parkinson J."/>
            <person name="Liu L."/>
            <person name="Kissinger J.C."/>
            <person name="Roos D.S."/>
            <person name="Sibley L.D."/>
        </authorList>
    </citation>
    <scope>NUCLEOTIDE SEQUENCE [LARGE SCALE GENOMIC DNA]</scope>
    <source>
        <strain evidence="9 10">ARI</strain>
    </source>
</reference>
<keyword evidence="6 7" id="KW-0175">Coiled coil</keyword>
<evidence type="ECO:0000256" key="2">
    <source>
        <dbReference type="ARBA" id="ARBA00009150"/>
    </source>
</evidence>
<name>A0A139XJY2_TOXGO</name>
<dbReference type="AlphaFoldDB" id="A0A139XJY2"/>
<dbReference type="PANTHER" id="PTHR12965">
    <property type="entry name" value="VACUOLAR PROTEIN SORTING 54"/>
    <property type="match status" value="1"/>
</dbReference>
<evidence type="ECO:0000256" key="8">
    <source>
        <dbReference type="SAM" id="MobiDB-lite"/>
    </source>
</evidence>
<evidence type="ECO:0000256" key="6">
    <source>
        <dbReference type="ARBA" id="ARBA00023054"/>
    </source>
</evidence>
<gene>
    <name evidence="9" type="ORF">TGARI_295330A</name>
</gene>
<dbReference type="InterPro" id="IPR039745">
    <property type="entry name" value="Vps54"/>
</dbReference>
<evidence type="ECO:0000313" key="10">
    <source>
        <dbReference type="Proteomes" id="UP000074247"/>
    </source>
</evidence>
<evidence type="ECO:0000256" key="7">
    <source>
        <dbReference type="SAM" id="Coils"/>
    </source>
</evidence>
<evidence type="ECO:0000256" key="5">
    <source>
        <dbReference type="ARBA" id="ARBA00023034"/>
    </source>
</evidence>
<dbReference type="GO" id="GO:0042147">
    <property type="term" value="P:retrograde transport, endosome to Golgi"/>
    <property type="evidence" value="ECO:0007669"/>
    <property type="project" value="InterPro"/>
</dbReference>
<protein>
    <submittedName>
        <fullName evidence="9">Vps54 family protein</fullName>
    </submittedName>
</protein>
<feature type="non-terminal residue" evidence="9">
    <location>
        <position position="618"/>
    </location>
</feature>
<proteinExistence type="inferred from homology"/>
<comment type="similarity">
    <text evidence="2">Belongs to the VPS54 family.</text>
</comment>
<feature type="coiled-coil region" evidence="7">
    <location>
        <begin position="293"/>
        <end position="320"/>
    </location>
</feature>
<sequence>MRGAMANTPRQTLLPRVEEEETFSSGCLSPHWQRNLLQELQSAQSISAVVNVPGSLQPSSVFSFLTENSRFASLEDPVDFSPRRASAGGTAKEISFSDFDGYFDSLKEELSQFGAICAADREAATARQAGGSLSLSARRRENAELLAASTRRMQKSRVRLGPTEALGGERSSPLGCSNEGAENAESPLEDGETGSRLLAEAEDARSVEAGGVDEEDLFLCDEEDELDAADACSSVPECFFSPNFQLSDFLGYDLPEAVKIHDELSTCLDEVECSLVTLLSRRFSFFVRSLWMLTSLQTEIDGALRTVAALRGEFKKMQAERVELGLKVLRLTKERQGLLVYLRRMEFLSYVRDCMQSLEILQQAKEFATCLKLIEATRAVMTEELAALHVARPIRLQLDELQHRITRSLIDDFAAASLTAVFPPHYDAQSATLVSALLNVLNSPSSFSASSSPPSLSPASSSSSPSLPLSSPHAVGAARLLEPWIRKVASTDSLLHWRSASERPDARQESRGLDEREVTSALAVLYGDWARGWTLGIEEEDANPFDDRGVFTWEQASPPCRQAIERMCSARNLWKKPPHRCRRGTRHSPGVQRPCVVRRRLSEIRTSASFRGVLEAFG</sequence>
<organism evidence="9 10">
    <name type="scientific">Toxoplasma gondii ARI</name>
    <dbReference type="NCBI Taxonomy" id="1074872"/>
    <lineage>
        <taxon>Eukaryota</taxon>
        <taxon>Sar</taxon>
        <taxon>Alveolata</taxon>
        <taxon>Apicomplexa</taxon>
        <taxon>Conoidasida</taxon>
        <taxon>Coccidia</taxon>
        <taxon>Eucoccidiorida</taxon>
        <taxon>Eimeriorina</taxon>
        <taxon>Sarcocystidae</taxon>
        <taxon>Toxoplasma</taxon>
    </lineage>
</organism>
<evidence type="ECO:0000256" key="4">
    <source>
        <dbReference type="ARBA" id="ARBA00022927"/>
    </source>
</evidence>
<keyword evidence="3" id="KW-0813">Transport</keyword>
<feature type="region of interest" description="Disordered" evidence="8">
    <location>
        <begin position="151"/>
        <end position="193"/>
    </location>
</feature>
<dbReference type="GO" id="GO:0019905">
    <property type="term" value="F:syntaxin binding"/>
    <property type="evidence" value="ECO:0007669"/>
    <property type="project" value="TreeGrafter"/>
</dbReference>
<dbReference type="GO" id="GO:0005829">
    <property type="term" value="C:cytosol"/>
    <property type="evidence" value="ECO:0007669"/>
    <property type="project" value="GOC"/>
</dbReference>
<dbReference type="Proteomes" id="UP000074247">
    <property type="component" value="Unassembled WGS sequence"/>
</dbReference>
<comment type="caution">
    <text evidence="9">The sequence shown here is derived from an EMBL/GenBank/DDBJ whole genome shotgun (WGS) entry which is preliminary data.</text>
</comment>
<dbReference type="PANTHER" id="PTHR12965:SF0">
    <property type="entry name" value="VACUOLAR PROTEIN SORTING-ASSOCIATED PROTEIN 54"/>
    <property type="match status" value="1"/>
</dbReference>
<dbReference type="GO" id="GO:0000938">
    <property type="term" value="C:GARP complex"/>
    <property type="evidence" value="ECO:0007669"/>
    <property type="project" value="InterPro"/>
</dbReference>
<keyword evidence="4" id="KW-0653">Protein transport</keyword>
<dbReference type="EMBL" id="AGQS02005841">
    <property type="protein sequence ID" value="KYF39086.1"/>
    <property type="molecule type" value="Genomic_DNA"/>
</dbReference>
<accession>A0A139XJY2</accession>